<evidence type="ECO:0000313" key="4">
    <source>
        <dbReference type="Proteomes" id="UP000593572"/>
    </source>
</evidence>
<dbReference type="EMBL" id="JABEZX010334930">
    <property type="protein sequence ID" value="MBA0575982.1"/>
    <property type="molecule type" value="Genomic_DNA"/>
</dbReference>
<dbReference type="PANTHER" id="PTHR31286:SF173">
    <property type="entry name" value="DUF4283 DOMAIN-CONTAINING PROTEIN"/>
    <property type="match status" value="1"/>
</dbReference>
<feature type="domain" description="CCHC-type" evidence="2">
    <location>
        <begin position="211"/>
        <end position="224"/>
    </location>
</feature>
<keyword evidence="4" id="KW-1185">Reference proteome</keyword>
<keyword evidence="1" id="KW-0479">Metal-binding</keyword>
<comment type="caution">
    <text evidence="3">The sequence shown here is derived from an EMBL/GenBank/DDBJ whole genome shotgun (WGS) entry which is preliminary data.</text>
</comment>
<keyword evidence="1" id="KW-0862">Zinc</keyword>
<dbReference type="GO" id="GO:0003676">
    <property type="term" value="F:nucleic acid binding"/>
    <property type="evidence" value="ECO:0007669"/>
    <property type="project" value="InterPro"/>
</dbReference>
<organism evidence="3 4">
    <name type="scientific">Gossypium lobatum</name>
    <dbReference type="NCBI Taxonomy" id="34289"/>
    <lineage>
        <taxon>Eukaryota</taxon>
        <taxon>Viridiplantae</taxon>
        <taxon>Streptophyta</taxon>
        <taxon>Embryophyta</taxon>
        <taxon>Tracheophyta</taxon>
        <taxon>Spermatophyta</taxon>
        <taxon>Magnoliopsida</taxon>
        <taxon>eudicotyledons</taxon>
        <taxon>Gunneridae</taxon>
        <taxon>Pentapetalae</taxon>
        <taxon>rosids</taxon>
        <taxon>malvids</taxon>
        <taxon>Malvales</taxon>
        <taxon>Malvaceae</taxon>
        <taxon>Malvoideae</taxon>
        <taxon>Gossypium</taxon>
    </lineage>
</organism>
<reference evidence="3 4" key="1">
    <citation type="journal article" date="2019" name="Genome Biol. Evol.">
        <title>Insights into the evolution of the New World diploid cottons (Gossypium, subgenus Houzingenia) based on genome sequencing.</title>
        <authorList>
            <person name="Grover C.E."/>
            <person name="Arick M.A. 2nd"/>
            <person name="Thrash A."/>
            <person name="Conover J.L."/>
            <person name="Sanders W.S."/>
            <person name="Peterson D.G."/>
            <person name="Frelichowski J.E."/>
            <person name="Scheffler J.A."/>
            <person name="Scheffler B.E."/>
            <person name="Wendel J.F."/>
        </authorList>
    </citation>
    <scope>NUCLEOTIDE SEQUENCE [LARGE SCALE GENOMIC DNA]</scope>
    <source>
        <strain evidence="3">157</strain>
        <tissue evidence="3">Leaf</tissue>
    </source>
</reference>
<dbReference type="PROSITE" id="PS50158">
    <property type="entry name" value="ZF_CCHC"/>
    <property type="match status" value="1"/>
</dbReference>
<sequence length="241" mass="27241">MDMVMDLVPSPSKIMSWKDNLLGASSSGVVQGPTDFDGMCDGDFILLDDDVIRSTVNGISTIDFSDLVKQILYKEMDIIIVLKLLGRNISYYVLFNWISSLWKPIQPFQLMDIGNGYYLEKFQNTDDYGKVLTQGPWLLGLPGFMYKKKVLEVIGSTIGKVAKFDFKTDNRTRGRFAWIVVFINLDKPPISQVLVNGDIQRVEYEALPTICFACGKYGHVREMCSLLNEDSGKESYKLVVD</sequence>
<dbReference type="InterPro" id="IPR025558">
    <property type="entry name" value="DUF4283"/>
</dbReference>
<evidence type="ECO:0000259" key="2">
    <source>
        <dbReference type="PROSITE" id="PS50158"/>
    </source>
</evidence>
<evidence type="ECO:0000256" key="1">
    <source>
        <dbReference type="PROSITE-ProRule" id="PRU00047"/>
    </source>
</evidence>
<keyword evidence="1" id="KW-0863">Zinc-finger</keyword>
<name>A0A7J8NGK3_9ROSI</name>
<dbReference type="AlphaFoldDB" id="A0A7J8NGK3"/>
<dbReference type="InterPro" id="IPR001878">
    <property type="entry name" value="Znf_CCHC"/>
</dbReference>
<dbReference type="GO" id="GO:0008270">
    <property type="term" value="F:zinc ion binding"/>
    <property type="evidence" value="ECO:0007669"/>
    <property type="project" value="UniProtKB-KW"/>
</dbReference>
<accession>A0A7J8NGK3</accession>
<evidence type="ECO:0000313" key="3">
    <source>
        <dbReference type="EMBL" id="MBA0575982.1"/>
    </source>
</evidence>
<dbReference type="Pfam" id="PF14111">
    <property type="entry name" value="DUF4283"/>
    <property type="match status" value="1"/>
</dbReference>
<dbReference type="PANTHER" id="PTHR31286">
    <property type="entry name" value="GLYCINE-RICH CELL WALL STRUCTURAL PROTEIN 1.8-LIKE"/>
    <property type="match status" value="1"/>
</dbReference>
<proteinExistence type="predicted"/>
<dbReference type="InterPro" id="IPR040256">
    <property type="entry name" value="At4g02000-like"/>
</dbReference>
<protein>
    <recommendedName>
        <fullName evidence="2">CCHC-type domain-containing protein</fullName>
    </recommendedName>
</protein>
<dbReference type="Proteomes" id="UP000593572">
    <property type="component" value="Unassembled WGS sequence"/>
</dbReference>
<feature type="non-terminal residue" evidence="3">
    <location>
        <position position="241"/>
    </location>
</feature>
<gene>
    <name evidence="3" type="ORF">Golob_006873</name>
</gene>